<dbReference type="Proteomes" id="UP000246894">
    <property type="component" value="Chromosome"/>
</dbReference>
<proteinExistence type="predicted"/>
<dbReference type="InterPro" id="IPR036291">
    <property type="entry name" value="NAD(P)-bd_dom_sf"/>
</dbReference>
<dbReference type="PANTHER" id="PTHR43333:SF1">
    <property type="entry name" value="D-ISOMER SPECIFIC 2-HYDROXYACID DEHYDROGENASE NAD-BINDING DOMAIN-CONTAINING PROTEIN"/>
    <property type="match status" value="1"/>
</dbReference>
<dbReference type="SUPFAM" id="SSF52283">
    <property type="entry name" value="Formate/glycerate dehydrogenase catalytic domain-like"/>
    <property type="match status" value="1"/>
</dbReference>
<dbReference type="KEGG" id="aum:AURMO_00694"/>
<dbReference type="EC" id="1.1.1.29" evidence="4"/>
<dbReference type="GO" id="GO:0051287">
    <property type="term" value="F:NAD binding"/>
    <property type="evidence" value="ECO:0007669"/>
    <property type="project" value="InterPro"/>
</dbReference>
<reference evidence="4 5" key="1">
    <citation type="submission" date="2017-10" db="EMBL/GenBank/DDBJ databases">
        <title>Genome of an Actinobacterium that displays light-enhanced growth.</title>
        <authorList>
            <person name="Maresca J.A."/>
            <person name="Hempel P."/>
            <person name="Shevchenko O."/>
            <person name="Miller K.J."/>
            <person name="Hahn M.W."/>
        </authorList>
    </citation>
    <scope>NUCLEOTIDE SEQUENCE [LARGE SCALE GENOMIC DNA]</scope>
    <source>
        <strain evidence="4 5">MWH-Mo1</strain>
    </source>
</reference>
<keyword evidence="5" id="KW-1185">Reference proteome</keyword>
<evidence type="ECO:0000256" key="1">
    <source>
        <dbReference type="ARBA" id="ARBA00023002"/>
    </source>
</evidence>
<accession>A0A2Z3RWV4</accession>
<dbReference type="Pfam" id="PF02826">
    <property type="entry name" value="2-Hacid_dh_C"/>
    <property type="match status" value="1"/>
</dbReference>
<evidence type="ECO:0000259" key="3">
    <source>
        <dbReference type="Pfam" id="PF02826"/>
    </source>
</evidence>
<evidence type="ECO:0000256" key="2">
    <source>
        <dbReference type="ARBA" id="ARBA00023027"/>
    </source>
</evidence>
<dbReference type="SUPFAM" id="SSF51735">
    <property type="entry name" value="NAD(P)-binding Rossmann-fold domains"/>
    <property type="match status" value="1"/>
</dbReference>
<dbReference type="EMBL" id="CP023994">
    <property type="protein sequence ID" value="AWR21305.1"/>
    <property type="molecule type" value="Genomic_DNA"/>
</dbReference>
<dbReference type="InterPro" id="IPR029753">
    <property type="entry name" value="D-isomer_DH_CS"/>
</dbReference>
<feature type="domain" description="D-isomer specific 2-hydroxyacid dehydrogenase NAD-binding" evidence="3">
    <location>
        <begin position="141"/>
        <end position="310"/>
    </location>
</feature>
<dbReference type="RefSeq" id="WP_110233160.1">
    <property type="nucleotide sequence ID" value="NZ_CP023994.1"/>
</dbReference>
<dbReference type="PANTHER" id="PTHR43333">
    <property type="entry name" value="2-HACID_DH_C DOMAIN-CONTAINING PROTEIN"/>
    <property type="match status" value="1"/>
</dbReference>
<dbReference type="CDD" id="cd12159">
    <property type="entry name" value="2-Hacid_dh_2"/>
    <property type="match status" value="1"/>
</dbReference>
<organism evidence="4 5">
    <name type="scientific">Aurantimicrobium photophilum</name>
    <dbReference type="NCBI Taxonomy" id="1987356"/>
    <lineage>
        <taxon>Bacteria</taxon>
        <taxon>Bacillati</taxon>
        <taxon>Actinomycetota</taxon>
        <taxon>Actinomycetes</taxon>
        <taxon>Micrococcales</taxon>
        <taxon>Microbacteriaceae</taxon>
        <taxon>Aurantimicrobium</taxon>
    </lineage>
</organism>
<keyword evidence="1 4" id="KW-0560">Oxidoreductase</keyword>
<evidence type="ECO:0000313" key="4">
    <source>
        <dbReference type="EMBL" id="AWR21305.1"/>
    </source>
</evidence>
<gene>
    <name evidence="4" type="ORF">AURMO_00694</name>
</gene>
<keyword evidence="2" id="KW-0520">NAD</keyword>
<dbReference type="AlphaFoldDB" id="A0A2Z3RWV4"/>
<name>A0A2Z3RWV4_9MICO</name>
<protein>
    <submittedName>
        <fullName evidence="4">Glycerate dehydrogenase</fullName>
        <ecNumber evidence="4">1.1.1.29</ecNumber>
    </submittedName>
</protein>
<dbReference type="InterPro" id="IPR006140">
    <property type="entry name" value="D-isomer_DH_NAD-bd"/>
</dbReference>
<dbReference type="PROSITE" id="PS00671">
    <property type="entry name" value="D_2_HYDROXYACID_DH_3"/>
    <property type="match status" value="1"/>
</dbReference>
<dbReference type="OrthoDB" id="4324715at2"/>
<evidence type="ECO:0000313" key="5">
    <source>
        <dbReference type="Proteomes" id="UP000246894"/>
    </source>
</evidence>
<sequence>MKIRQKDCVCEVPQHVAVLGDETTSAAAPRVESGPIAVLPENHDDNTIGGSQVFRDAVIEAGGDLQPLGPDTRGLVWLSYTKSSELGEVLAANPHLTWVQLPWAGVDAYAQVLSELSRPGLVFTSAKGSYAQPVAEHAFGMIFALLRLFPRRIRATSWDAEPKGISLFNKNVVIIGAGGIARELIRQLEPFNTHITVVRRSAGQVPGAASTVTTNRLHKVLPTADVVVVAAALTGETTHLIGAEELALMKPTAVLVNIARGPLVDPDALVEALNAEKIYGAAMDVTQPEPLPDGHPLWTAKNVLITPHMADTPDMTAPLLAERISRNVAAFIAGEQFTGVVDTEAGY</sequence>
<dbReference type="Gene3D" id="3.40.50.720">
    <property type="entry name" value="NAD(P)-binding Rossmann-like Domain"/>
    <property type="match status" value="2"/>
</dbReference>
<dbReference type="GO" id="GO:0008465">
    <property type="term" value="F:hydroxypyruvate reductase (NADH) activity"/>
    <property type="evidence" value="ECO:0007669"/>
    <property type="project" value="UniProtKB-EC"/>
</dbReference>